<dbReference type="Pfam" id="PF10099">
    <property type="entry name" value="RskA_C"/>
    <property type="match status" value="1"/>
</dbReference>
<feature type="domain" description="Anti-sigma K factor RskA C-terminal" evidence="2">
    <location>
        <begin position="107"/>
        <end position="228"/>
    </location>
</feature>
<reference evidence="3 4" key="1">
    <citation type="journal article" date="2013" name="Int. J. Syst. Evol. Microbiol.">
        <title>Hoeflea suaedae sp. nov., an endophytic bacterium isolated from the root of the halophyte Suaeda maritima.</title>
        <authorList>
            <person name="Chung E.J."/>
            <person name="Park J.A."/>
            <person name="Pramanik P."/>
            <person name="Bibi F."/>
            <person name="Jeon C.O."/>
            <person name="Chung Y.R."/>
        </authorList>
    </citation>
    <scope>NUCLEOTIDE SEQUENCE [LARGE SCALE GENOMIC DNA]</scope>
    <source>
        <strain evidence="3 4">YC6898</strain>
    </source>
</reference>
<dbReference type="PANTHER" id="PTHR37461">
    <property type="entry name" value="ANTI-SIGMA-K FACTOR RSKA"/>
    <property type="match status" value="1"/>
</dbReference>
<dbReference type="GO" id="GO:0016989">
    <property type="term" value="F:sigma factor antagonist activity"/>
    <property type="evidence" value="ECO:0007669"/>
    <property type="project" value="TreeGrafter"/>
</dbReference>
<evidence type="ECO:0000313" key="4">
    <source>
        <dbReference type="Proteomes" id="UP000295131"/>
    </source>
</evidence>
<evidence type="ECO:0000313" key="3">
    <source>
        <dbReference type="EMBL" id="TDH38743.1"/>
    </source>
</evidence>
<protein>
    <submittedName>
        <fullName evidence="3">Anti-sigma factor</fullName>
    </submittedName>
</protein>
<name>A0A4R5PPF1_9HYPH</name>
<dbReference type="GO" id="GO:0006417">
    <property type="term" value="P:regulation of translation"/>
    <property type="evidence" value="ECO:0007669"/>
    <property type="project" value="TreeGrafter"/>
</dbReference>
<dbReference type="InterPro" id="IPR051474">
    <property type="entry name" value="Anti-sigma-K/W_factor"/>
</dbReference>
<organism evidence="3 4">
    <name type="scientific">Pseudohoeflea suaedae</name>
    <dbReference type="NCBI Taxonomy" id="877384"/>
    <lineage>
        <taxon>Bacteria</taxon>
        <taxon>Pseudomonadati</taxon>
        <taxon>Pseudomonadota</taxon>
        <taxon>Alphaproteobacteria</taxon>
        <taxon>Hyphomicrobiales</taxon>
        <taxon>Rhizobiaceae</taxon>
        <taxon>Pseudohoeflea</taxon>
    </lineage>
</organism>
<evidence type="ECO:0000256" key="1">
    <source>
        <dbReference type="SAM" id="MobiDB-lite"/>
    </source>
</evidence>
<sequence>MSSDTTAMEPGRERDIALAGEYVLGVLPAAERSAAERRMATDGSFAAMVESWQSDLAVLDEHFAPENVPPAIAARIERRLFGDEVAQSAGLWGSLAFWRGLTLASVLVAAGLAVTISGIVAPTGDSAPVLIADLAGENAPIGLVAHFNSGNNTIHIVPAAMQDDGGHSLELWAVPGDGVPRSLGLVPPDGGLIAIDRSQADELGQGVTLAVSLEPSGGSPTGSPTGPVLVAGALQ</sequence>
<dbReference type="PANTHER" id="PTHR37461:SF1">
    <property type="entry name" value="ANTI-SIGMA-K FACTOR RSKA"/>
    <property type="match status" value="1"/>
</dbReference>
<comment type="caution">
    <text evidence="3">The sequence shown here is derived from an EMBL/GenBank/DDBJ whole genome shotgun (WGS) entry which is preliminary data.</text>
</comment>
<feature type="compositionally biased region" description="Low complexity" evidence="1">
    <location>
        <begin position="215"/>
        <end position="227"/>
    </location>
</feature>
<dbReference type="Proteomes" id="UP000295131">
    <property type="component" value="Unassembled WGS sequence"/>
</dbReference>
<accession>A0A4R5PPF1</accession>
<dbReference type="GO" id="GO:0005886">
    <property type="term" value="C:plasma membrane"/>
    <property type="evidence" value="ECO:0007669"/>
    <property type="project" value="InterPro"/>
</dbReference>
<gene>
    <name evidence="3" type="ORF">E2A64_06510</name>
</gene>
<dbReference type="OrthoDB" id="9816387at2"/>
<evidence type="ECO:0000259" key="2">
    <source>
        <dbReference type="Pfam" id="PF10099"/>
    </source>
</evidence>
<dbReference type="EMBL" id="SMSI01000001">
    <property type="protein sequence ID" value="TDH38743.1"/>
    <property type="molecule type" value="Genomic_DNA"/>
</dbReference>
<proteinExistence type="predicted"/>
<dbReference type="AlphaFoldDB" id="A0A4R5PPF1"/>
<keyword evidence="4" id="KW-1185">Reference proteome</keyword>
<feature type="region of interest" description="Disordered" evidence="1">
    <location>
        <begin position="214"/>
        <end position="235"/>
    </location>
</feature>
<dbReference type="InterPro" id="IPR018764">
    <property type="entry name" value="RskA_C"/>
</dbReference>
<dbReference type="RefSeq" id="WP_133283577.1">
    <property type="nucleotide sequence ID" value="NZ_SMSI01000001.1"/>
</dbReference>